<accession>A0AAV5J4X1</accession>
<comment type="caution">
    <text evidence="2">The sequence shown here is derived from an EMBL/GenBank/DDBJ whole genome shotgun (WGS) entry which is preliminary data.</text>
</comment>
<organism evidence="2 3">
    <name type="scientific">Rubroshorea leprosula</name>
    <dbReference type="NCBI Taxonomy" id="152421"/>
    <lineage>
        <taxon>Eukaryota</taxon>
        <taxon>Viridiplantae</taxon>
        <taxon>Streptophyta</taxon>
        <taxon>Embryophyta</taxon>
        <taxon>Tracheophyta</taxon>
        <taxon>Spermatophyta</taxon>
        <taxon>Magnoliopsida</taxon>
        <taxon>eudicotyledons</taxon>
        <taxon>Gunneridae</taxon>
        <taxon>Pentapetalae</taxon>
        <taxon>rosids</taxon>
        <taxon>malvids</taxon>
        <taxon>Malvales</taxon>
        <taxon>Dipterocarpaceae</taxon>
        <taxon>Rubroshorea</taxon>
    </lineage>
</organism>
<proteinExistence type="predicted"/>
<evidence type="ECO:0000313" key="3">
    <source>
        <dbReference type="Proteomes" id="UP001054252"/>
    </source>
</evidence>
<keyword evidence="1" id="KW-0472">Membrane</keyword>
<evidence type="ECO:0000256" key="1">
    <source>
        <dbReference type="SAM" id="Phobius"/>
    </source>
</evidence>
<protein>
    <submittedName>
        <fullName evidence="2">Uncharacterized protein</fullName>
    </submittedName>
</protein>
<sequence>MPLCFIRLPFAFINNSKKPQSFSLISSSFSFYSSIFFSSKSFLIFFFKLFYFSLQVSSDRMERKSKMAHDNLKWKNGFAFETWRPN</sequence>
<evidence type="ECO:0000313" key="2">
    <source>
        <dbReference type="EMBL" id="GKV07091.1"/>
    </source>
</evidence>
<dbReference type="AlphaFoldDB" id="A0AAV5J4X1"/>
<gene>
    <name evidence="2" type="ORF">SLEP1_g18895</name>
</gene>
<keyword evidence="1" id="KW-0812">Transmembrane</keyword>
<name>A0AAV5J4X1_9ROSI</name>
<dbReference type="EMBL" id="BPVZ01000026">
    <property type="protein sequence ID" value="GKV07091.1"/>
    <property type="molecule type" value="Genomic_DNA"/>
</dbReference>
<keyword evidence="3" id="KW-1185">Reference proteome</keyword>
<feature type="transmembrane region" description="Helical" evidence="1">
    <location>
        <begin position="31"/>
        <end position="54"/>
    </location>
</feature>
<reference evidence="2 3" key="1">
    <citation type="journal article" date="2021" name="Commun. Biol.">
        <title>The genome of Shorea leprosula (Dipterocarpaceae) highlights the ecological relevance of drought in aseasonal tropical rainforests.</title>
        <authorList>
            <person name="Ng K.K.S."/>
            <person name="Kobayashi M.J."/>
            <person name="Fawcett J.A."/>
            <person name="Hatakeyama M."/>
            <person name="Paape T."/>
            <person name="Ng C.H."/>
            <person name="Ang C.C."/>
            <person name="Tnah L.H."/>
            <person name="Lee C.T."/>
            <person name="Nishiyama T."/>
            <person name="Sese J."/>
            <person name="O'Brien M.J."/>
            <person name="Copetti D."/>
            <person name="Mohd Noor M.I."/>
            <person name="Ong R.C."/>
            <person name="Putra M."/>
            <person name="Sireger I.Z."/>
            <person name="Indrioko S."/>
            <person name="Kosugi Y."/>
            <person name="Izuno A."/>
            <person name="Isagi Y."/>
            <person name="Lee S.L."/>
            <person name="Shimizu K.K."/>
        </authorList>
    </citation>
    <scope>NUCLEOTIDE SEQUENCE [LARGE SCALE GENOMIC DNA]</scope>
    <source>
        <strain evidence="2">214</strain>
    </source>
</reference>
<keyword evidence="1" id="KW-1133">Transmembrane helix</keyword>
<dbReference type="Proteomes" id="UP001054252">
    <property type="component" value="Unassembled WGS sequence"/>
</dbReference>